<gene>
    <name evidence="1" type="ORF">SAMN04488137_1409</name>
</gene>
<keyword evidence="2" id="KW-1185">Reference proteome</keyword>
<evidence type="ECO:0000313" key="1">
    <source>
        <dbReference type="EMBL" id="SDM68064.1"/>
    </source>
</evidence>
<organism evidence="1 2">
    <name type="scientific">Fictibacillus solisalsi</name>
    <dbReference type="NCBI Taxonomy" id="459525"/>
    <lineage>
        <taxon>Bacteria</taxon>
        <taxon>Bacillati</taxon>
        <taxon>Bacillota</taxon>
        <taxon>Bacilli</taxon>
        <taxon>Bacillales</taxon>
        <taxon>Fictibacillaceae</taxon>
        <taxon>Fictibacillus</taxon>
    </lineage>
</organism>
<dbReference type="InterPro" id="IPR020314">
    <property type="entry name" value="Uncharacterised_YpzA"/>
</dbReference>
<dbReference type="Pfam" id="PF10819">
    <property type="entry name" value="DUF2564"/>
    <property type="match status" value="1"/>
</dbReference>
<protein>
    <recommendedName>
        <fullName evidence="3">DUF2564 domain-containing protein</fullName>
    </recommendedName>
</protein>
<evidence type="ECO:0008006" key="3">
    <source>
        <dbReference type="Google" id="ProtNLM"/>
    </source>
</evidence>
<evidence type="ECO:0000313" key="2">
    <source>
        <dbReference type="Proteomes" id="UP000199544"/>
    </source>
</evidence>
<sequence>MSEPYNELKQVDMSIQSAQRIIGHATMSMDPGQLHAAKEALDTAKQQYEEALKNPTGMDGMFLEHAKETLQQCEQQINEALKP</sequence>
<dbReference type="EMBL" id="FNHW01000001">
    <property type="protein sequence ID" value="SDM68064.1"/>
    <property type="molecule type" value="Genomic_DNA"/>
</dbReference>
<dbReference type="AlphaFoldDB" id="A0A1G9V7D4"/>
<proteinExistence type="predicted"/>
<reference evidence="2" key="1">
    <citation type="submission" date="2016-10" db="EMBL/GenBank/DDBJ databases">
        <authorList>
            <person name="Varghese N."/>
            <person name="Submissions S."/>
        </authorList>
    </citation>
    <scope>NUCLEOTIDE SEQUENCE [LARGE SCALE GENOMIC DNA]</scope>
    <source>
        <strain evidence="2">CGMCC 1.6854</strain>
    </source>
</reference>
<dbReference type="RefSeq" id="WP_090233499.1">
    <property type="nucleotide sequence ID" value="NZ_FNHW01000001.1"/>
</dbReference>
<dbReference type="Proteomes" id="UP000199544">
    <property type="component" value="Unassembled WGS sequence"/>
</dbReference>
<name>A0A1G9V7D4_9BACL</name>
<dbReference type="OrthoDB" id="2695555at2"/>
<accession>A0A1G9V7D4</accession>